<gene>
    <name evidence="2" type="ORF">LTLLF_105900</name>
</gene>
<feature type="signal peptide" evidence="1">
    <location>
        <begin position="1"/>
        <end position="26"/>
    </location>
</feature>
<proteinExistence type="predicted"/>
<evidence type="ECO:0000313" key="2">
    <source>
        <dbReference type="EMBL" id="KAH0504398.1"/>
    </source>
</evidence>
<evidence type="ECO:0000313" key="3">
    <source>
        <dbReference type="Proteomes" id="UP000710432"/>
    </source>
</evidence>
<evidence type="ECO:0000256" key="1">
    <source>
        <dbReference type="SAM" id="SignalP"/>
    </source>
</evidence>
<sequence>MVVPGPLAVSLLLPSLSLLVSQLSSSQDISSELNSEQQLCAQKEHPIVAFEGTTSSDSALPMFPSFRTSDPVLGVDCGELLSSIRRLK</sequence>
<dbReference type="AlphaFoldDB" id="A0A8J6KNQ5"/>
<comment type="caution">
    <text evidence="2">The sequence shown here is derived from an EMBL/GenBank/DDBJ whole genome shotgun (WGS) entry which is preliminary data.</text>
</comment>
<accession>A0A8J6KNQ5</accession>
<protein>
    <submittedName>
        <fullName evidence="2">Semaphorin-5B</fullName>
    </submittedName>
</protein>
<feature type="chain" id="PRO_5035279075" evidence="1">
    <location>
        <begin position="27"/>
        <end position="88"/>
    </location>
</feature>
<dbReference type="Proteomes" id="UP000710432">
    <property type="component" value="Unassembled WGS sequence"/>
</dbReference>
<organism evidence="2 3">
    <name type="scientific">Microtus ochrogaster</name>
    <name type="common">Prairie vole</name>
    <dbReference type="NCBI Taxonomy" id="79684"/>
    <lineage>
        <taxon>Eukaryota</taxon>
        <taxon>Metazoa</taxon>
        <taxon>Chordata</taxon>
        <taxon>Craniata</taxon>
        <taxon>Vertebrata</taxon>
        <taxon>Euteleostomi</taxon>
        <taxon>Mammalia</taxon>
        <taxon>Eutheria</taxon>
        <taxon>Euarchontoglires</taxon>
        <taxon>Glires</taxon>
        <taxon>Rodentia</taxon>
        <taxon>Myomorpha</taxon>
        <taxon>Muroidea</taxon>
        <taxon>Cricetidae</taxon>
        <taxon>Arvicolinae</taxon>
        <taxon>Microtus</taxon>
    </lineage>
</organism>
<reference evidence="2" key="1">
    <citation type="submission" date="2020-03" db="EMBL/GenBank/DDBJ databases">
        <title>Studies in the Genomics of Life Span.</title>
        <authorList>
            <person name="Glass D."/>
        </authorList>
    </citation>
    <scope>NUCLEOTIDE SEQUENCE</scope>
    <source>
        <strain evidence="2">LTLLF</strain>
        <tissue evidence="2">Muscle</tissue>
    </source>
</reference>
<keyword evidence="1" id="KW-0732">Signal</keyword>
<name>A0A8J6KNQ5_MICOH</name>
<dbReference type="EMBL" id="JAATJU010025064">
    <property type="protein sequence ID" value="KAH0504398.1"/>
    <property type="molecule type" value="Genomic_DNA"/>
</dbReference>